<organism evidence="3 4">
    <name type="scientific">Quillaja saponaria</name>
    <name type="common">Soap bark tree</name>
    <dbReference type="NCBI Taxonomy" id="32244"/>
    <lineage>
        <taxon>Eukaryota</taxon>
        <taxon>Viridiplantae</taxon>
        <taxon>Streptophyta</taxon>
        <taxon>Embryophyta</taxon>
        <taxon>Tracheophyta</taxon>
        <taxon>Spermatophyta</taxon>
        <taxon>Magnoliopsida</taxon>
        <taxon>eudicotyledons</taxon>
        <taxon>Gunneridae</taxon>
        <taxon>Pentapetalae</taxon>
        <taxon>rosids</taxon>
        <taxon>fabids</taxon>
        <taxon>Fabales</taxon>
        <taxon>Quillajaceae</taxon>
        <taxon>Quillaja</taxon>
    </lineage>
</organism>
<reference evidence="3" key="1">
    <citation type="journal article" date="2023" name="Science">
        <title>Elucidation of the pathway for biosynthesis of saponin adjuvants from the soapbark tree.</title>
        <authorList>
            <person name="Reed J."/>
            <person name="Orme A."/>
            <person name="El-Demerdash A."/>
            <person name="Owen C."/>
            <person name="Martin L.B.B."/>
            <person name="Misra R.C."/>
            <person name="Kikuchi S."/>
            <person name="Rejzek M."/>
            <person name="Martin A.C."/>
            <person name="Harkess A."/>
            <person name="Leebens-Mack J."/>
            <person name="Louveau T."/>
            <person name="Stephenson M.J."/>
            <person name="Osbourn A."/>
        </authorList>
    </citation>
    <scope>NUCLEOTIDE SEQUENCE</scope>
    <source>
        <strain evidence="3">S10</strain>
    </source>
</reference>
<evidence type="ECO:0000313" key="3">
    <source>
        <dbReference type="EMBL" id="KAJ7951081.1"/>
    </source>
</evidence>
<dbReference type="InterPro" id="IPR050905">
    <property type="entry name" value="Plant_NBS-LRR"/>
</dbReference>
<keyword evidence="1" id="KW-0611">Plant defense</keyword>
<dbReference type="InterPro" id="IPR032675">
    <property type="entry name" value="LRR_dom_sf"/>
</dbReference>
<dbReference type="PANTHER" id="PTHR33463">
    <property type="entry name" value="NB-ARC DOMAIN-CONTAINING PROTEIN-RELATED"/>
    <property type="match status" value="1"/>
</dbReference>
<dbReference type="InterPro" id="IPR057135">
    <property type="entry name" value="At4g27190-like_LRR"/>
</dbReference>
<proteinExistence type="predicted"/>
<sequence>MGQDPLIKDLVNYSLGLSLFQGVYSIKEAEHKVDESITKLKGLGLLADSYSSDRFTMHDIVRDVAMLIASKDHQVFALRNGKLSAWPDKDEMRNCTAISLYNSDIGDELPEGFDCPRLKVLHLDSNDPYLRIPDKFFEGMGEMKVLVLTGLDLTSLPSSIKFLTSLRMLCLERCELGDISVIGNLKNVRILNLSESIIKELPCEMGQLGQLQLLDLSNCSRLQVIPPNVISRFKYLQELYLDNSFHQWEAKEQVSKTHNASLAELRDLHQLRALNIQISDATTLPRNLFFDKLERYKILVGHWWRWSDASETRTLMIDLKRSTDVHLQNEIKMLFKQVELLCLRKLNGIWNVVNELNWEAFPHLKHMHVGNNDEIQYIISSKERRDPQNCFPELEELYLVKLKNLEAICYGLYTEKSFSRLKRIYVYSCDLLKKLFSCSTVELLPQLEAIDVSECKKLEEIVLLEEKENSCDNDEADKSIKFPQLRELKLKSLPALGDFYNNRKTSTSSRSTENQKTEIVQINAEDERDSSVPLFDNKVSFPNLTYLELISVCNNLQPIWNNRLSPGSFFQSLETLIVKGCGSMKYLLSTSMAASLVKLVSLSVERCKMMEEIIRAEQNMNDEVTIFPNLKEISVAGNKNLTRIWPNKCSPESFAKLQSCIVRGCEKIDTICPSYMLGKFRTPEELRIHWCTSLKKIFDVEIEQTHPPVAKICLRDINLTWLPQLELIWNKDLQGTDLDFTNLRSVKVVGCERLGNIFPLSVAKPPGVVQLERLDISCCRRLQEIVASSTQEDLDTSITFEFPTLTILSLRDLPELKSFYGGKHNFKCPDILNTVNVKDCNNLMAFGAENTNPSEPFAAENPNPSEPRIFSIEEVIPKLDELAVSDEHVKWIMRDNNSMGLFCNLKSIQIGKVNGEKFPYWFLQRTPYLERLHLSESSFKVVFPSGSVAVPEIHTLTVVQIRWLWLLSLPNLEYICKEGFQIDPVLQMLEHLEVNGCSSLTNLVPSSVSFDHLTFLDVQDCKRLMYLMASSTAKSLVQLITMRISDCQVIEQIVLKEEGDEREDEIVFRQLRTLEINFLNNLGSFSASDIVLKFPLLERLVIRKCPKMKIFSEGVPSMPKLQQVQLDPKGVDRDWGGDLNGTIQKSFINKVMKAAQSTCGKEELQLSDDPRLEEIWQPKFPLPDKLLCNLKSLVVYKCEFLPNSIVLPSHILVSLNNLEELEVRNCNLVEVIFDVKGINEAEMRNEGTAFRLKTLTLDQLPNLEHVWNKDPQETLIFEILREVKVKKCECLKNLFPASVARNLPQLEKLEVKDSGLQQIVLKDDATDNIEFVFHHLTTLILWNLPKLENFYPGRHTLEWLMLKEIDVYNCEDFGTFSSKWQSNRRSLIIVEQVFPNLEKLSLNKKETNMILHGQFEPNLLHKLKSLKFHCFLAESDCFPFGFLQKVPNLEILSVSDCSFEELFPSAVLDVDFVGKHAEFRRLELNSLRKLKCIVTGNSEFNLIFENNLKELEVLSCSSLNNLVPSTISLSSLTKLEVAKCEGLKYLFTYSTAKSLVQLKEMDISDCGIIEEIVTGEGSSESSENVIIFKSLNSFRFDCLPKLASFCSGTSSLNFPSLKQLTVSKCPEIKTFCQGIPSAPSLKHVWLSETKLKKYIEETFEQDLDYGS</sequence>
<evidence type="ECO:0000256" key="1">
    <source>
        <dbReference type="ARBA" id="ARBA00022821"/>
    </source>
</evidence>
<dbReference type="Gene3D" id="3.80.10.10">
    <property type="entry name" value="Ribonuclease Inhibitor"/>
    <property type="match status" value="7"/>
</dbReference>
<dbReference type="Proteomes" id="UP001163823">
    <property type="component" value="Chromosome 11"/>
</dbReference>
<keyword evidence="4" id="KW-1185">Reference proteome</keyword>
<dbReference type="InterPro" id="IPR001611">
    <property type="entry name" value="Leu-rich_rpt"/>
</dbReference>
<feature type="domain" description="Disease resistance protein At4g27190-like leucine-rich repeats" evidence="2">
    <location>
        <begin position="630"/>
        <end position="764"/>
    </location>
</feature>
<dbReference type="EMBL" id="JARAOO010000011">
    <property type="protein sequence ID" value="KAJ7951081.1"/>
    <property type="molecule type" value="Genomic_DNA"/>
</dbReference>
<gene>
    <name evidence="3" type="ORF">O6P43_027178</name>
</gene>
<feature type="domain" description="Disease resistance protein At4g27190-like leucine-rich repeats" evidence="2">
    <location>
        <begin position="1161"/>
        <end position="1314"/>
    </location>
</feature>
<comment type="caution">
    <text evidence="3">The sequence shown here is derived from an EMBL/GenBank/DDBJ whole genome shotgun (WGS) entry which is preliminary data.</text>
</comment>
<feature type="domain" description="Disease resistance protein At4g27190-like leucine-rich repeats" evidence="2">
    <location>
        <begin position="394"/>
        <end position="507"/>
    </location>
</feature>
<protein>
    <submittedName>
        <fullName evidence="3">Disease resistance protein family</fullName>
    </submittedName>
</protein>
<feature type="domain" description="Disease resistance protein At4g27190-like leucine-rich repeats" evidence="2">
    <location>
        <begin position="1528"/>
        <end position="1630"/>
    </location>
</feature>
<name>A0AAD7L403_QUISA</name>
<dbReference type="SUPFAM" id="SSF52047">
    <property type="entry name" value="RNI-like"/>
    <property type="match status" value="3"/>
</dbReference>
<dbReference type="SUPFAM" id="SSF52058">
    <property type="entry name" value="L domain-like"/>
    <property type="match status" value="2"/>
</dbReference>
<evidence type="ECO:0000259" key="2">
    <source>
        <dbReference type="Pfam" id="PF23247"/>
    </source>
</evidence>
<dbReference type="KEGG" id="qsa:O6P43_027178"/>
<feature type="domain" description="Disease resistance protein At4g27190-like leucine-rich repeats" evidence="2">
    <location>
        <begin position="879"/>
        <end position="1009"/>
    </location>
</feature>
<accession>A0AAD7L403</accession>
<feature type="domain" description="Disease resistance protein At4g27190-like leucine-rich repeats" evidence="2">
    <location>
        <begin position="1397"/>
        <end position="1527"/>
    </location>
</feature>
<dbReference type="Pfam" id="PF23247">
    <property type="entry name" value="LRR_RPS2"/>
    <property type="match status" value="6"/>
</dbReference>
<evidence type="ECO:0000313" key="4">
    <source>
        <dbReference type="Proteomes" id="UP001163823"/>
    </source>
</evidence>
<dbReference type="PANTHER" id="PTHR33463:SF196">
    <property type="entry name" value="NB-ARC DOMAIN DISEASE RESISTANCE PROTEIN"/>
    <property type="match status" value="1"/>
</dbReference>
<dbReference type="Pfam" id="PF13855">
    <property type="entry name" value="LRR_8"/>
    <property type="match status" value="1"/>
</dbReference>